<reference evidence="2" key="2">
    <citation type="submission" date="2025-09" db="UniProtKB">
        <authorList>
            <consortium name="Ensembl"/>
        </authorList>
    </citation>
    <scope>IDENTIFICATION</scope>
</reference>
<evidence type="ECO:0000313" key="3">
    <source>
        <dbReference type="Proteomes" id="UP000261380"/>
    </source>
</evidence>
<dbReference type="PANTHER" id="PTHR33960:SF1">
    <property type="entry name" value="SIMILAR TO KIAA0825 PROTEIN"/>
    <property type="match status" value="1"/>
</dbReference>
<dbReference type="AlphaFoldDB" id="A0A3B5MS21"/>
<evidence type="ECO:0000256" key="1">
    <source>
        <dbReference type="SAM" id="SignalP"/>
    </source>
</evidence>
<dbReference type="Ensembl" id="ENSXCOT00000022557.1">
    <property type="protein sequence ID" value="ENSXCOP00000022284.1"/>
    <property type="gene ID" value="ENSXCOG00000016649.1"/>
</dbReference>
<feature type="signal peptide" evidence="1">
    <location>
        <begin position="1"/>
        <end position="23"/>
    </location>
</feature>
<evidence type="ECO:0008006" key="4">
    <source>
        <dbReference type="Google" id="ProtNLM"/>
    </source>
</evidence>
<dbReference type="Proteomes" id="UP000261380">
    <property type="component" value="Unplaced"/>
</dbReference>
<dbReference type="GeneTree" id="ENSGT00610000086112"/>
<keyword evidence="3" id="KW-1185">Reference proteome</keyword>
<organism evidence="2 3">
    <name type="scientific">Xiphophorus couchianus</name>
    <name type="common">Monterrey platyfish</name>
    <dbReference type="NCBI Taxonomy" id="32473"/>
    <lineage>
        <taxon>Eukaryota</taxon>
        <taxon>Metazoa</taxon>
        <taxon>Chordata</taxon>
        <taxon>Craniata</taxon>
        <taxon>Vertebrata</taxon>
        <taxon>Euteleostomi</taxon>
        <taxon>Actinopterygii</taxon>
        <taxon>Neopterygii</taxon>
        <taxon>Teleostei</taxon>
        <taxon>Neoteleostei</taxon>
        <taxon>Acanthomorphata</taxon>
        <taxon>Ovalentaria</taxon>
        <taxon>Atherinomorphae</taxon>
        <taxon>Cyprinodontiformes</taxon>
        <taxon>Poeciliidae</taxon>
        <taxon>Poeciliinae</taxon>
        <taxon>Xiphophorus</taxon>
    </lineage>
</organism>
<accession>A0A3B5MS21</accession>
<keyword evidence="1" id="KW-0732">Signal</keyword>
<name>A0A3B5MS21_9TELE</name>
<sequence>MKISSTSYFMILLALGSFPAFQAQTLEFNWRLAFSRLVPHMEHCVKVVLDDVCAKNLQQEEVLHSSGHTLVTISPIADFSVSNEHLKEDFFYKGSERDTPKMTAKFCGAILIELDALLPLAVACRDTSLLGVRSSFVEACSRAAFAMLGRLQERALEVPSSAPLKNLPALLASCIYVQQRLESLTLLPIQRYQEAVEALREQLTSYCIQVCLTCILQDAESHDWADPKPFYEGERCSFALQMWFYFLCGLRSDLWSVLPSELAKDVLGYVLAETLQLLVRRYSRVRASYKRHLQIRCDITAVLLYVEHLMWSVSESPEDVILINPASEITIIGGGSDWPYQIHNLCDQLLTVLLVVTAPISFVHRFVLTVNFFSFLCFSSLRDGLTGEAALACQLRLLTSDPGCNPKLLLQMLLYEDCHLPRILLENSCEFFFFLFISVCIDLKVLAVLMPHHSSFRKKLKYFCSLIFPVSYQRLPQGTSAPVVIDCVRALVTKSANSILVHLVSMAVAWQGMEDCSQAHQFKQKVPESVLAKIPKDWNYAVPDGRGKDTGSKAVISLAIQALSFIFTNLPLAVSSLPLPIRFVFQMAEKHLSQHARQLRSMGLLLWALLGFLIQSLEDLDALEEISGLALDCRAKEYLSLLRECLQAAMSIQHKGIPKPTVHKVLQALEERRPKWINIQLQKARKLCAESLSEQGADRGAAAAELTEQKIGLMLLEVCHKAGGCAYLRQIYHIIQGNEVGKRPSSPAISEVVDWTWDWPRLLPAYEGMSQVTFRSLVCMDSDKDYKLKRHTFNLSVLQMTTLFILVLKLSCGNS</sequence>
<dbReference type="InterPro" id="IPR027993">
    <property type="entry name" value="DUF4495"/>
</dbReference>
<evidence type="ECO:0000313" key="2">
    <source>
        <dbReference type="Ensembl" id="ENSXCOP00000022284.1"/>
    </source>
</evidence>
<proteinExistence type="predicted"/>
<feature type="chain" id="PRO_5017241477" description="KIAA0825" evidence="1">
    <location>
        <begin position="24"/>
        <end position="815"/>
    </location>
</feature>
<protein>
    <recommendedName>
        <fullName evidence="4">KIAA0825</fullName>
    </recommendedName>
</protein>
<dbReference type="STRING" id="32473.ENSXCOP00000022284"/>
<dbReference type="PANTHER" id="PTHR33960">
    <property type="entry name" value="SIMILAR TO KIAA0825 PROTEIN"/>
    <property type="match status" value="1"/>
</dbReference>
<reference evidence="2" key="1">
    <citation type="submission" date="2025-08" db="UniProtKB">
        <authorList>
            <consortium name="Ensembl"/>
        </authorList>
    </citation>
    <scope>IDENTIFICATION</scope>
</reference>
<dbReference type="Pfam" id="PF14906">
    <property type="entry name" value="DUF4495"/>
    <property type="match status" value="2"/>
</dbReference>